<feature type="transmembrane region" description="Helical" evidence="2">
    <location>
        <begin position="112"/>
        <end position="131"/>
    </location>
</feature>
<reference evidence="3 4" key="1">
    <citation type="submission" date="2016-09" db="EMBL/GenBank/DDBJ databases">
        <authorList>
            <person name="Capua I."/>
            <person name="De Benedictis P."/>
            <person name="Joannis T."/>
            <person name="Lombin L.H."/>
            <person name="Cattoli G."/>
        </authorList>
    </citation>
    <scope>NUCLEOTIDE SEQUENCE [LARGE SCALE GENOMIC DNA]</scope>
    <source>
        <strain evidence="3 4">IMI 309357</strain>
    </source>
</reference>
<dbReference type="EMBL" id="MJBS01000012">
    <property type="protein sequence ID" value="OHF02452.1"/>
    <property type="molecule type" value="Genomic_DNA"/>
</dbReference>
<evidence type="ECO:0000256" key="1">
    <source>
        <dbReference type="SAM" id="MobiDB-lite"/>
    </source>
</evidence>
<dbReference type="AlphaFoldDB" id="A0A1G4BLW8"/>
<feature type="region of interest" description="Disordered" evidence="1">
    <location>
        <begin position="40"/>
        <end position="59"/>
    </location>
</feature>
<name>A0A1G4BLW8_9PEZI</name>
<dbReference type="RefSeq" id="XP_022479592.1">
    <property type="nucleotide sequence ID" value="XM_022613798.1"/>
</dbReference>
<organism evidence="3 4">
    <name type="scientific">Colletotrichum orchidophilum</name>
    <dbReference type="NCBI Taxonomy" id="1209926"/>
    <lineage>
        <taxon>Eukaryota</taxon>
        <taxon>Fungi</taxon>
        <taxon>Dikarya</taxon>
        <taxon>Ascomycota</taxon>
        <taxon>Pezizomycotina</taxon>
        <taxon>Sordariomycetes</taxon>
        <taxon>Hypocreomycetidae</taxon>
        <taxon>Glomerellales</taxon>
        <taxon>Glomerellaceae</taxon>
        <taxon>Colletotrichum</taxon>
    </lineage>
</organism>
<dbReference type="Proteomes" id="UP000176998">
    <property type="component" value="Unassembled WGS sequence"/>
</dbReference>
<dbReference type="GeneID" id="34555308"/>
<sequence length="132" mass="14047">MKTLCAAQVVESRLRTTLVQDTAANCCVFKSCCIRAGNASDGSGARIARQQSPSSTDTRQHQALCRLTDCPTSTAVLEVAWRGHGTAWLPCYAPPVSAAGISDASVWLADCWPGPVAFLLLLCFFVALPSMQ</sequence>
<dbReference type="OrthoDB" id="10598519at2759"/>
<accession>A0A1G4BLW8</accession>
<keyword evidence="4" id="KW-1185">Reference proteome</keyword>
<evidence type="ECO:0000313" key="4">
    <source>
        <dbReference type="Proteomes" id="UP000176998"/>
    </source>
</evidence>
<keyword evidence="2" id="KW-0812">Transmembrane</keyword>
<comment type="caution">
    <text evidence="3">The sequence shown here is derived from an EMBL/GenBank/DDBJ whole genome shotgun (WGS) entry which is preliminary data.</text>
</comment>
<evidence type="ECO:0000313" key="3">
    <source>
        <dbReference type="EMBL" id="OHF02452.1"/>
    </source>
</evidence>
<gene>
    <name evidence="3" type="ORF">CORC01_02147</name>
</gene>
<proteinExistence type="predicted"/>
<keyword evidence="2" id="KW-0472">Membrane</keyword>
<keyword evidence="2" id="KW-1133">Transmembrane helix</keyword>
<evidence type="ECO:0000256" key="2">
    <source>
        <dbReference type="SAM" id="Phobius"/>
    </source>
</evidence>
<protein>
    <submittedName>
        <fullName evidence="3">Uncharacterized protein</fullName>
    </submittedName>
</protein>